<dbReference type="RefSeq" id="WP_189406198.1">
    <property type="nucleotide sequence ID" value="NZ_BMXP01000004.1"/>
</dbReference>
<gene>
    <name evidence="2" type="ORF">GCM10007391_20840</name>
</gene>
<proteinExistence type="predicted"/>
<sequence length="500" mass="57360">MQSIMTIVWALFLCVLLTGQAVADKITVPVQSSASSRLLFPVVNKTIPVKSSVTLSSENGAVDAEIYSRLVWPGTEDSSYIRLLVIDLQSPPDFNKLTVSWSPATDPIRPFWGQIGNVTLVSPDREWLQQVIKLHPISVPDQAWYTDALRLHANYIADDERMKNDKYPQTRAAHWLYDKPQSFFQLFLLTGDNWALEQAKRLSSYYEMNVKEDGFFRLRNRNDVKYVMSRGLTYHFLLTGSEKMKDAVARQFEASQEWDPDYNSWTGFWTERNQAAALNTAIAHWELSGSKEAKERIDEIVKATYAMTFEPENDWPVRDCPQHTMEAHEGKGGDRPVCSPWMMALLADGLWRLVLLNDNRQATELLRAFGRFFAEYGMYQKQRKGKMVTAPYYLRAFPDHDWIEKNVWTDPQHNCEIAGMLGKSIKLYGGAQRAPKNMLTTFQQFATMCRGTLRGVAESISQQNMASTAIRLKPPRRFGWMYSSTAELPWMIDTILSDLE</sequence>
<dbReference type="InterPro" id="IPR008928">
    <property type="entry name" value="6-hairpin_glycosidase_sf"/>
</dbReference>
<name>A0A918JNU8_9ALTE</name>
<reference evidence="2" key="2">
    <citation type="submission" date="2020-09" db="EMBL/GenBank/DDBJ databases">
        <authorList>
            <person name="Sun Q."/>
            <person name="Kim S."/>
        </authorList>
    </citation>
    <scope>NUCLEOTIDE SEQUENCE</scope>
    <source>
        <strain evidence="2">KCTC 22164</strain>
    </source>
</reference>
<organism evidence="2 3">
    <name type="scientific">Alteromonas halophila</name>
    <dbReference type="NCBI Taxonomy" id="516698"/>
    <lineage>
        <taxon>Bacteria</taxon>
        <taxon>Pseudomonadati</taxon>
        <taxon>Pseudomonadota</taxon>
        <taxon>Gammaproteobacteria</taxon>
        <taxon>Alteromonadales</taxon>
        <taxon>Alteromonadaceae</taxon>
        <taxon>Alteromonas/Salinimonas group</taxon>
        <taxon>Alteromonas</taxon>
    </lineage>
</organism>
<dbReference type="AlphaFoldDB" id="A0A918JNU8"/>
<reference evidence="2" key="1">
    <citation type="journal article" date="2014" name="Int. J. Syst. Evol. Microbiol.">
        <title>Complete genome sequence of Corynebacterium casei LMG S-19264T (=DSM 44701T), isolated from a smear-ripened cheese.</title>
        <authorList>
            <consortium name="US DOE Joint Genome Institute (JGI-PGF)"/>
            <person name="Walter F."/>
            <person name="Albersmeier A."/>
            <person name="Kalinowski J."/>
            <person name="Ruckert C."/>
        </authorList>
    </citation>
    <scope>NUCLEOTIDE SEQUENCE</scope>
    <source>
        <strain evidence="2">KCTC 22164</strain>
    </source>
</reference>
<keyword evidence="1" id="KW-0732">Signal</keyword>
<evidence type="ECO:0000313" key="3">
    <source>
        <dbReference type="Proteomes" id="UP000631300"/>
    </source>
</evidence>
<dbReference type="Proteomes" id="UP000631300">
    <property type="component" value="Unassembled WGS sequence"/>
</dbReference>
<accession>A0A918JNU8</accession>
<feature type="signal peptide" evidence="1">
    <location>
        <begin position="1"/>
        <end position="23"/>
    </location>
</feature>
<evidence type="ECO:0000313" key="2">
    <source>
        <dbReference type="EMBL" id="GGW86900.1"/>
    </source>
</evidence>
<feature type="chain" id="PRO_5037816010" evidence="1">
    <location>
        <begin position="24"/>
        <end position="500"/>
    </location>
</feature>
<dbReference type="EMBL" id="BMXP01000004">
    <property type="protein sequence ID" value="GGW86900.1"/>
    <property type="molecule type" value="Genomic_DNA"/>
</dbReference>
<evidence type="ECO:0000256" key="1">
    <source>
        <dbReference type="SAM" id="SignalP"/>
    </source>
</evidence>
<keyword evidence="3" id="KW-1185">Reference proteome</keyword>
<dbReference type="GO" id="GO:0005975">
    <property type="term" value="P:carbohydrate metabolic process"/>
    <property type="evidence" value="ECO:0007669"/>
    <property type="project" value="InterPro"/>
</dbReference>
<comment type="caution">
    <text evidence="2">The sequence shown here is derived from an EMBL/GenBank/DDBJ whole genome shotgun (WGS) entry which is preliminary data.</text>
</comment>
<protein>
    <submittedName>
        <fullName evidence="2">Uncharacterized protein</fullName>
    </submittedName>
</protein>
<dbReference type="SUPFAM" id="SSF48208">
    <property type="entry name" value="Six-hairpin glycosidases"/>
    <property type="match status" value="1"/>
</dbReference>